<dbReference type="EMBL" id="UINC01193556">
    <property type="protein sequence ID" value="SVE09236.1"/>
    <property type="molecule type" value="Genomic_DNA"/>
</dbReference>
<evidence type="ECO:0000313" key="1">
    <source>
        <dbReference type="EMBL" id="SVE09236.1"/>
    </source>
</evidence>
<dbReference type="AlphaFoldDB" id="A0A383AMU3"/>
<gene>
    <name evidence="1" type="ORF">METZ01_LOCUS462090</name>
</gene>
<name>A0A383AMU3_9ZZZZ</name>
<sequence>MTFNPIRQKGESAAGDNNDVLETVADAAACLLAALRQAESHTDGWQYQALGYALVEEALSACLS</sequence>
<feature type="non-terminal residue" evidence="1">
    <location>
        <position position="64"/>
    </location>
</feature>
<proteinExistence type="predicted"/>
<reference evidence="1" key="1">
    <citation type="submission" date="2018-05" db="EMBL/GenBank/DDBJ databases">
        <authorList>
            <person name="Lanie J.A."/>
            <person name="Ng W.-L."/>
            <person name="Kazmierczak K.M."/>
            <person name="Andrzejewski T.M."/>
            <person name="Davidsen T.M."/>
            <person name="Wayne K.J."/>
            <person name="Tettelin H."/>
            <person name="Glass J.I."/>
            <person name="Rusch D."/>
            <person name="Podicherti R."/>
            <person name="Tsui H.-C.T."/>
            <person name="Winkler M.E."/>
        </authorList>
    </citation>
    <scope>NUCLEOTIDE SEQUENCE</scope>
</reference>
<accession>A0A383AMU3</accession>
<organism evidence="1">
    <name type="scientific">marine metagenome</name>
    <dbReference type="NCBI Taxonomy" id="408172"/>
    <lineage>
        <taxon>unclassified sequences</taxon>
        <taxon>metagenomes</taxon>
        <taxon>ecological metagenomes</taxon>
    </lineage>
</organism>
<protein>
    <submittedName>
        <fullName evidence="1">Uncharacterized protein</fullName>
    </submittedName>
</protein>